<comment type="subcellular location">
    <subcellularLocation>
        <location evidence="1">Cell membrane</location>
        <topology evidence="1">Multi-pass membrane protein</topology>
    </subcellularLocation>
</comment>
<dbReference type="RefSeq" id="WP_209703402.1">
    <property type="nucleotide sequence ID" value="NZ_JAGGLM010000037.1"/>
</dbReference>
<keyword evidence="7" id="KW-0813">Transport</keyword>
<dbReference type="InterPro" id="IPR001851">
    <property type="entry name" value="ABC_transp_permease"/>
</dbReference>
<dbReference type="PANTHER" id="PTHR32196:SF19">
    <property type="entry name" value="GALACTOFURANOSE TRANSPORTER PERMEASE PROTEIN YTFT"/>
    <property type="match status" value="1"/>
</dbReference>
<keyword evidence="8" id="KW-1185">Reference proteome</keyword>
<accession>A0ABS4KVW1</accession>
<dbReference type="EMBL" id="JAGGLM010000037">
    <property type="protein sequence ID" value="MBP2034170.1"/>
    <property type="molecule type" value="Genomic_DNA"/>
</dbReference>
<keyword evidence="2" id="KW-1003">Cell membrane</keyword>
<evidence type="ECO:0000256" key="4">
    <source>
        <dbReference type="ARBA" id="ARBA00022989"/>
    </source>
</evidence>
<comment type="caution">
    <text evidence="7">The sequence shown here is derived from an EMBL/GenBank/DDBJ whole genome shotgun (WGS) entry which is preliminary data.</text>
</comment>
<feature type="transmembrane region" description="Helical" evidence="6">
    <location>
        <begin position="221"/>
        <end position="240"/>
    </location>
</feature>
<protein>
    <submittedName>
        <fullName evidence="7">Simple sugar transport system permease protein</fullName>
    </submittedName>
</protein>
<evidence type="ECO:0000256" key="6">
    <source>
        <dbReference type="SAM" id="Phobius"/>
    </source>
</evidence>
<evidence type="ECO:0000256" key="5">
    <source>
        <dbReference type="ARBA" id="ARBA00023136"/>
    </source>
</evidence>
<gene>
    <name evidence="7" type="ORF">J2Z42_002903</name>
</gene>
<keyword evidence="5 6" id="KW-0472">Membrane</keyword>
<feature type="transmembrane region" description="Helical" evidence="6">
    <location>
        <begin position="18"/>
        <end position="36"/>
    </location>
</feature>
<keyword evidence="4 6" id="KW-1133">Transmembrane helix</keyword>
<evidence type="ECO:0000256" key="3">
    <source>
        <dbReference type="ARBA" id="ARBA00022692"/>
    </source>
</evidence>
<sequence length="352" mass="37624">MNETKTPNIFKKFYHTQIFWPVAALIALLLLNFLVRPGFLNITIKDGHLFGNLIDILNHAAPLMLISLGMTIVIATQGIDISVGSIIAISASVSATVIVGGGSVPEAVLSGAIVGLLCGIWNGFLVAYIEIQPMVATLILYIVGRGIAQLITGGQILTFTNKGFIFIGTGYLLFPVAIIIAAVIVFAIYLLIRKTALGLFVESIGVNSSSSKYCGIRARKIIFSLYIISGILAGIAGIILCSNIKSADANNVGLWMELDAILATVIGGTSMAGGRFYLGGTVVGAIFIQTLTTTIYSMGVAPEITLVVKAIVVIIVCIIQSEAFRKMLKRKKSNNTKKYNTENKHEKEVARL</sequence>
<dbReference type="Proteomes" id="UP001519307">
    <property type="component" value="Unassembled WGS sequence"/>
</dbReference>
<name>A0ABS4KVW1_9CLOT</name>
<reference evidence="7 8" key="1">
    <citation type="submission" date="2021-03" db="EMBL/GenBank/DDBJ databases">
        <title>Genomic Encyclopedia of Type Strains, Phase IV (KMG-IV): sequencing the most valuable type-strain genomes for metagenomic binning, comparative biology and taxonomic classification.</title>
        <authorList>
            <person name="Goeker M."/>
        </authorList>
    </citation>
    <scope>NUCLEOTIDE SEQUENCE [LARGE SCALE GENOMIC DNA]</scope>
    <source>
        <strain evidence="7 8">DSM 28783</strain>
    </source>
</reference>
<evidence type="ECO:0000313" key="7">
    <source>
        <dbReference type="EMBL" id="MBP2034170.1"/>
    </source>
</evidence>
<evidence type="ECO:0000256" key="1">
    <source>
        <dbReference type="ARBA" id="ARBA00004651"/>
    </source>
</evidence>
<dbReference type="CDD" id="cd06579">
    <property type="entry name" value="TM_PBP1_transp_AraH_like"/>
    <property type="match status" value="1"/>
</dbReference>
<feature type="transmembrane region" description="Helical" evidence="6">
    <location>
        <begin position="81"/>
        <end position="101"/>
    </location>
</feature>
<feature type="transmembrane region" description="Helical" evidence="6">
    <location>
        <begin position="56"/>
        <end position="74"/>
    </location>
</feature>
<evidence type="ECO:0000313" key="8">
    <source>
        <dbReference type="Proteomes" id="UP001519307"/>
    </source>
</evidence>
<feature type="transmembrane region" description="Helical" evidence="6">
    <location>
        <begin position="276"/>
        <end position="298"/>
    </location>
</feature>
<dbReference type="Pfam" id="PF02653">
    <property type="entry name" value="BPD_transp_2"/>
    <property type="match status" value="1"/>
</dbReference>
<dbReference type="PANTHER" id="PTHR32196">
    <property type="entry name" value="ABC TRANSPORTER PERMEASE PROTEIN YPHD-RELATED-RELATED"/>
    <property type="match status" value="1"/>
</dbReference>
<feature type="transmembrane region" description="Helical" evidence="6">
    <location>
        <begin position="252"/>
        <end position="269"/>
    </location>
</feature>
<proteinExistence type="predicted"/>
<feature type="transmembrane region" description="Helical" evidence="6">
    <location>
        <begin position="138"/>
        <end position="158"/>
    </location>
</feature>
<evidence type="ECO:0000256" key="2">
    <source>
        <dbReference type="ARBA" id="ARBA00022475"/>
    </source>
</evidence>
<keyword evidence="7" id="KW-0762">Sugar transport</keyword>
<feature type="transmembrane region" description="Helical" evidence="6">
    <location>
        <begin position="107"/>
        <end position="131"/>
    </location>
</feature>
<organism evidence="7 8">
    <name type="scientific">Clostridium algifaecis</name>
    <dbReference type="NCBI Taxonomy" id="1472040"/>
    <lineage>
        <taxon>Bacteria</taxon>
        <taxon>Bacillati</taxon>
        <taxon>Bacillota</taxon>
        <taxon>Clostridia</taxon>
        <taxon>Eubacteriales</taxon>
        <taxon>Clostridiaceae</taxon>
        <taxon>Clostridium</taxon>
    </lineage>
</organism>
<keyword evidence="3 6" id="KW-0812">Transmembrane</keyword>
<feature type="transmembrane region" description="Helical" evidence="6">
    <location>
        <begin position="304"/>
        <end position="324"/>
    </location>
</feature>
<feature type="transmembrane region" description="Helical" evidence="6">
    <location>
        <begin position="164"/>
        <end position="192"/>
    </location>
</feature>